<dbReference type="InterPro" id="IPR014710">
    <property type="entry name" value="RmlC-like_jellyroll"/>
</dbReference>
<protein>
    <recommendedName>
        <fullName evidence="3">Mannose-6-phosphate isomerase</fullName>
    </recommendedName>
</protein>
<dbReference type="InterPro" id="IPR011051">
    <property type="entry name" value="RmlC_Cupin_sf"/>
</dbReference>
<organism evidence="1 2">
    <name type="scientific">Candidatus Roizmanbacteria bacterium GW2011_GWC2_35_12</name>
    <dbReference type="NCBI Taxonomy" id="1618485"/>
    <lineage>
        <taxon>Bacteria</taxon>
        <taxon>Candidatus Roizmaniibacteriota</taxon>
    </lineage>
</organism>
<dbReference type="Gene3D" id="2.60.120.10">
    <property type="entry name" value="Jelly Rolls"/>
    <property type="match status" value="2"/>
</dbReference>
<evidence type="ECO:0000313" key="2">
    <source>
        <dbReference type="Proteomes" id="UP000034127"/>
    </source>
</evidence>
<dbReference type="Proteomes" id="UP000034127">
    <property type="component" value="Unassembled WGS sequence"/>
</dbReference>
<name>A0A0G0BDJ3_9BACT</name>
<evidence type="ECO:0000313" key="1">
    <source>
        <dbReference type="EMBL" id="KKP67504.1"/>
    </source>
</evidence>
<accession>A0A0G0BDJ3</accession>
<gene>
    <name evidence="1" type="ORF">UR63_C0013G0038</name>
</gene>
<dbReference type="AlphaFoldDB" id="A0A0G0BDJ3"/>
<proteinExistence type="predicted"/>
<evidence type="ECO:0008006" key="3">
    <source>
        <dbReference type="Google" id="ProtNLM"/>
    </source>
</evidence>
<dbReference type="EMBL" id="LBPX01000013">
    <property type="protein sequence ID" value="KKP67504.1"/>
    <property type="molecule type" value="Genomic_DNA"/>
</dbReference>
<sequence length="377" mass="43741">MKILKKPYLIIPKLIEQPTWGGKYILGIKNWSHNPVFKNKKIGQSYELFSKSKLQLKISDASDKKFLPELGGPDTNEVFNTLPYKKNIDYVALKDVTDLFNKIPLIKINQSNGNSFQLHIRTGLSVKRWLPKAESWYYLKDGLITFGLKKNININEYKKICTDIEEKMMTLSKEIMNKNISIEKGNKIAQEYIKSKNPWKFVNMHHVKKDTVVDASYGGVHHSWEEDIDKYPDGNVNFEIQQDVMDPVSTIRSFDKGKFKKDGSIREIHINDYFRYLDKNPDYNDIKKMTPTNEGKRYLTTKHYCLDVLKVGEEIDEETNKSFAHLFVRKGSVEVATDEGGVKMTKGHSCFISEKVFKYKIKPIEKESVVLKTFVET</sequence>
<reference evidence="1 2" key="1">
    <citation type="journal article" date="2015" name="Nature">
        <title>rRNA introns, odd ribosomes, and small enigmatic genomes across a large radiation of phyla.</title>
        <authorList>
            <person name="Brown C.T."/>
            <person name="Hug L.A."/>
            <person name="Thomas B.C."/>
            <person name="Sharon I."/>
            <person name="Castelle C.J."/>
            <person name="Singh A."/>
            <person name="Wilkins M.J."/>
            <person name="Williams K.H."/>
            <person name="Banfield J.F."/>
        </authorList>
    </citation>
    <scope>NUCLEOTIDE SEQUENCE [LARGE SCALE GENOMIC DNA]</scope>
</reference>
<comment type="caution">
    <text evidence="1">The sequence shown here is derived from an EMBL/GenBank/DDBJ whole genome shotgun (WGS) entry which is preliminary data.</text>
</comment>
<dbReference type="SUPFAM" id="SSF51182">
    <property type="entry name" value="RmlC-like cupins"/>
    <property type="match status" value="1"/>
</dbReference>